<organism evidence="13 14">
    <name type="scientific">Anoxybacteroides tepidamans</name>
    <dbReference type="NCBI Taxonomy" id="265948"/>
    <lineage>
        <taxon>Bacteria</taxon>
        <taxon>Bacillati</taxon>
        <taxon>Bacillota</taxon>
        <taxon>Bacilli</taxon>
        <taxon>Bacillales</taxon>
        <taxon>Anoxybacillaceae</taxon>
        <taxon>Anoxybacteroides</taxon>
    </lineage>
</organism>
<keyword evidence="8 10" id="KW-0547">Nucleotide-binding</keyword>
<protein>
    <recommendedName>
        <fullName evidence="3 10">Argininosuccinate synthase</fullName>
        <ecNumber evidence="3 10">6.3.4.5</ecNumber>
    </recommendedName>
    <alternativeName>
        <fullName evidence="10">Citrulline--aspartate ligase</fullName>
    </alternativeName>
</protein>
<evidence type="ECO:0000256" key="6">
    <source>
        <dbReference type="ARBA" id="ARBA00022598"/>
    </source>
</evidence>
<dbReference type="AlphaFoldDB" id="A0A7W8IPV6"/>
<feature type="binding site" evidence="10">
    <location>
        <position position="271"/>
    </location>
    <ligand>
        <name>L-citrulline</name>
        <dbReference type="ChEBI" id="CHEBI:57743"/>
    </ligand>
</feature>
<dbReference type="PANTHER" id="PTHR11587:SF2">
    <property type="entry name" value="ARGININOSUCCINATE SYNTHASE"/>
    <property type="match status" value="1"/>
</dbReference>
<dbReference type="Gene3D" id="1.20.5.470">
    <property type="entry name" value="Single helix bin"/>
    <property type="match status" value="1"/>
</dbReference>
<comment type="catalytic activity">
    <reaction evidence="10">
        <text>L-citrulline + L-aspartate + ATP = 2-(N(omega)-L-arginino)succinate + AMP + diphosphate + H(+)</text>
        <dbReference type="Rhea" id="RHEA:10932"/>
        <dbReference type="ChEBI" id="CHEBI:15378"/>
        <dbReference type="ChEBI" id="CHEBI:29991"/>
        <dbReference type="ChEBI" id="CHEBI:30616"/>
        <dbReference type="ChEBI" id="CHEBI:33019"/>
        <dbReference type="ChEBI" id="CHEBI:57472"/>
        <dbReference type="ChEBI" id="CHEBI:57743"/>
        <dbReference type="ChEBI" id="CHEBI:456215"/>
        <dbReference type="EC" id="6.3.4.5"/>
    </reaction>
</comment>
<dbReference type="Pfam" id="PF00764">
    <property type="entry name" value="Arginosuc_synth"/>
    <property type="match status" value="1"/>
</dbReference>
<dbReference type="PROSITE" id="PS00565">
    <property type="entry name" value="ARGININOSUCCIN_SYN_2"/>
    <property type="match status" value="1"/>
</dbReference>
<evidence type="ECO:0000256" key="4">
    <source>
        <dbReference type="ARBA" id="ARBA00022490"/>
    </source>
</evidence>
<dbReference type="NCBIfam" id="NF001770">
    <property type="entry name" value="PRK00509.1"/>
    <property type="match status" value="1"/>
</dbReference>
<dbReference type="GO" id="GO:0006526">
    <property type="term" value="P:L-arginine biosynthetic process"/>
    <property type="evidence" value="ECO:0007669"/>
    <property type="project" value="UniProtKB-UniRule"/>
</dbReference>
<dbReference type="InterPro" id="IPR048268">
    <property type="entry name" value="Arginosuc_syn_C"/>
</dbReference>
<dbReference type="RefSeq" id="WP_183253270.1">
    <property type="nucleotide sequence ID" value="NZ_JACHEP010000006.1"/>
</dbReference>
<evidence type="ECO:0000256" key="5">
    <source>
        <dbReference type="ARBA" id="ARBA00022571"/>
    </source>
</evidence>
<dbReference type="InterPro" id="IPR001518">
    <property type="entry name" value="Arginosuc_synth"/>
</dbReference>
<dbReference type="PANTHER" id="PTHR11587">
    <property type="entry name" value="ARGININOSUCCINATE SYNTHASE"/>
    <property type="match status" value="1"/>
</dbReference>
<name>A0A7W8IPV6_9BACL</name>
<dbReference type="UniPathway" id="UPA00068">
    <property type="reaction ID" value="UER00113"/>
</dbReference>
<feature type="binding site" evidence="10">
    <location>
        <position position="116"/>
    </location>
    <ligand>
        <name>ATP</name>
        <dbReference type="ChEBI" id="CHEBI:30616"/>
    </ligand>
</feature>
<evidence type="ECO:0000256" key="10">
    <source>
        <dbReference type="HAMAP-Rule" id="MF_00005"/>
    </source>
</evidence>
<evidence type="ECO:0000259" key="11">
    <source>
        <dbReference type="Pfam" id="PF00764"/>
    </source>
</evidence>
<feature type="domain" description="Arginosuccinate synthase-like N-terminal" evidence="11">
    <location>
        <begin position="5"/>
        <end position="164"/>
    </location>
</feature>
<evidence type="ECO:0000313" key="13">
    <source>
        <dbReference type="EMBL" id="MBB5324490.1"/>
    </source>
</evidence>
<evidence type="ECO:0000256" key="2">
    <source>
        <dbReference type="ARBA" id="ARBA00011881"/>
    </source>
</evidence>
<evidence type="ECO:0000256" key="8">
    <source>
        <dbReference type="ARBA" id="ARBA00022741"/>
    </source>
</evidence>
<evidence type="ECO:0000313" key="14">
    <source>
        <dbReference type="Proteomes" id="UP000520011"/>
    </source>
</evidence>
<dbReference type="SUPFAM" id="SSF52402">
    <property type="entry name" value="Adenine nucleotide alpha hydrolases-like"/>
    <property type="match status" value="1"/>
</dbReference>
<dbReference type="Proteomes" id="UP000520011">
    <property type="component" value="Unassembled WGS sequence"/>
</dbReference>
<feature type="domain" description="Arginosuccinate synthase C-terminal" evidence="12">
    <location>
        <begin position="173"/>
        <end position="391"/>
    </location>
</feature>
<keyword evidence="14" id="KW-1185">Reference proteome</keyword>
<dbReference type="InterPro" id="IPR023434">
    <property type="entry name" value="Arginosuc_synth_type_1_subfam"/>
</dbReference>
<keyword evidence="5 10" id="KW-0055">Arginine biosynthesis</keyword>
<dbReference type="Gene3D" id="3.90.1260.10">
    <property type="entry name" value="Argininosuccinate synthetase, chain A, domain 2"/>
    <property type="match status" value="1"/>
</dbReference>
<dbReference type="FunFam" id="3.40.50.620:FF:000038">
    <property type="entry name" value="Argininosuccinate synthase"/>
    <property type="match status" value="1"/>
</dbReference>
<feature type="binding site" evidence="10">
    <location>
        <position position="122"/>
    </location>
    <ligand>
        <name>L-aspartate</name>
        <dbReference type="ChEBI" id="CHEBI:29991"/>
    </ligand>
</feature>
<dbReference type="FunFam" id="1.20.5.470:FF:000002">
    <property type="entry name" value="Argininosuccinate synthase"/>
    <property type="match status" value="1"/>
</dbReference>
<feature type="binding site" evidence="10">
    <location>
        <position position="174"/>
    </location>
    <ligand>
        <name>L-citrulline</name>
        <dbReference type="ChEBI" id="CHEBI:57743"/>
    </ligand>
</feature>
<feature type="binding site" evidence="10">
    <location>
        <position position="86"/>
    </location>
    <ligand>
        <name>L-citrulline</name>
        <dbReference type="ChEBI" id="CHEBI:57743"/>
    </ligand>
</feature>
<keyword evidence="4 10" id="KW-0963">Cytoplasm</keyword>
<feature type="binding site" evidence="10">
    <location>
        <position position="122"/>
    </location>
    <ligand>
        <name>L-citrulline</name>
        <dbReference type="ChEBI" id="CHEBI:57743"/>
    </ligand>
</feature>
<dbReference type="FunFam" id="3.90.1260.10:FF:000007">
    <property type="entry name" value="Argininosuccinate synthase"/>
    <property type="match status" value="1"/>
</dbReference>
<accession>A0A7W8IPV6</accession>
<comment type="subcellular location">
    <subcellularLocation>
        <location evidence="10">Cytoplasm</location>
    </subcellularLocation>
</comment>
<dbReference type="GO" id="GO:0005737">
    <property type="term" value="C:cytoplasm"/>
    <property type="evidence" value="ECO:0007669"/>
    <property type="project" value="UniProtKB-SubCell"/>
</dbReference>
<dbReference type="Pfam" id="PF20979">
    <property type="entry name" value="Arginosuc_syn_C"/>
    <property type="match status" value="1"/>
</dbReference>
<dbReference type="InterPro" id="IPR024074">
    <property type="entry name" value="AS_cat/multimer_dom_body"/>
</dbReference>
<feature type="binding site" evidence="10">
    <location>
        <position position="259"/>
    </location>
    <ligand>
        <name>L-citrulline</name>
        <dbReference type="ChEBI" id="CHEBI:57743"/>
    </ligand>
</feature>
<comment type="caution">
    <text evidence="13">The sequence shown here is derived from an EMBL/GenBank/DDBJ whole genome shotgun (WGS) entry which is preliminary data.</text>
</comment>
<dbReference type="Gene3D" id="3.40.50.620">
    <property type="entry name" value="HUPs"/>
    <property type="match status" value="1"/>
</dbReference>
<feature type="binding site" evidence="10">
    <location>
        <position position="123"/>
    </location>
    <ligand>
        <name>L-aspartate</name>
        <dbReference type="ChEBI" id="CHEBI:29991"/>
    </ligand>
</feature>
<evidence type="ECO:0000256" key="7">
    <source>
        <dbReference type="ARBA" id="ARBA00022605"/>
    </source>
</evidence>
<gene>
    <name evidence="10" type="primary">argG</name>
    <name evidence="13" type="ORF">HNQ34_001587</name>
</gene>
<dbReference type="EMBL" id="JACHEP010000006">
    <property type="protein sequence ID" value="MBB5324490.1"/>
    <property type="molecule type" value="Genomic_DNA"/>
</dbReference>
<dbReference type="NCBIfam" id="TIGR00032">
    <property type="entry name" value="argG"/>
    <property type="match status" value="1"/>
</dbReference>
<dbReference type="HAMAP" id="MF_00005">
    <property type="entry name" value="Arg_succ_synth_type1"/>
    <property type="match status" value="1"/>
</dbReference>
<dbReference type="InterPro" id="IPR048267">
    <property type="entry name" value="Arginosuc_syn_N"/>
</dbReference>
<keyword evidence="6 10" id="KW-0436">Ligase</keyword>
<feature type="binding site" evidence="10">
    <location>
        <position position="118"/>
    </location>
    <ligand>
        <name>L-aspartate</name>
        <dbReference type="ChEBI" id="CHEBI:29991"/>
    </ligand>
</feature>
<dbReference type="GO" id="GO:0005524">
    <property type="term" value="F:ATP binding"/>
    <property type="evidence" value="ECO:0007669"/>
    <property type="project" value="UniProtKB-UniRule"/>
</dbReference>
<proteinExistence type="inferred from homology"/>
<comment type="subunit">
    <text evidence="2 10">Homotetramer.</text>
</comment>
<dbReference type="InterPro" id="IPR014729">
    <property type="entry name" value="Rossmann-like_a/b/a_fold"/>
</dbReference>
<comment type="pathway">
    <text evidence="1 10">Amino-acid biosynthesis; L-arginine biosynthesis; L-arginine from L-ornithine and carbamoyl phosphate: step 2/3.</text>
</comment>
<dbReference type="SUPFAM" id="SSF69864">
    <property type="entry name" value="Argininosuccinate synthetase, C-terminal domain"/>
    <property type="match status" value="1"/>
</dbReference>
<reference evidence="13 14" key="1">
    <citation type="submission" date="2020-08" db="EMBL/GenBank/DDBJ databases">
        <title>Genomic Encyclopedia of Type Strains, Phase IV (KMG-IV): sequencing the most valuable type-strain genomes for metagenomic binning, comparative biology and taxonomic classification.</title>
        <authorList>
            <person name="Goeker M."/>
        </authorList>
    </citation>
    <scope>NUCLEOTIDE SEQUENCE [LARGE SCALE GENOMIC DNA]</scope>
    <source>
        <strain evidence="13 14">DSM 16325</strain>
    </source>
</reference>
<dbReference type="InterPro" id="IPR018223">
    <property type="entry name" value="Arginosuc_synth_CS"/>
</dbReference>
<dbReference type="GO" id="GO:0000050">
    <property type="term" value="P:urea cycle"/>
    <property type="evidence" value="ECO:0007669"/>
    <property type="project" value="TreeGrafter"/>
</dbReference>
<keyword evidence="7 10" id="KW-0028">Amino-acid biosynthesis</keyword>
<dbReference type="GO" id="GO:0004055">
    <property type="term" value="F:argininosuccinate synthase activity"/>
    <property type="evidence" value="ECO:0007669"/>
    <property type="project" value="UniProtKB-UniRule"/>
</dbReference>
<dbReference type="GO" id="GO:0000053">
    <property type="term" value="P:argininosuccinate metabolic process"/>
    <property type="evidence" value="ECO:0007669"/>
    <property type="project" value="TreeGrafter"/>
</dbReference>
<keyword evidence="9 10" id="KW-0067">ATP-binding</keyword>
<feature type="binding site" evidence="10">
    <location>
        <position position="183"/>
    </location>
    <ligand>
        <name>L-citrulline</name>
        <dbReference type="ChEBI" id="CHEBI:57743"/>
    </ligand>
</feature>
<feature type="binding site" evidence="10">
    <location>
        <position position="126"/>
    </location>
    <ligand>
        <name>L-citrulline</name>
        <dbReference type="ChEBI" id="CHEBI:57743"/>
    </ligand>
</feature>
<dbReference type="PROSITE" id="PS00564">
    <property type="entry name" value="ARGININOSUCCIN_SYN_1"/>
    <property type="match status" value="1"/>
</dbReference>
<comment type="similarity">
    <text evidence="10">Belongs to the argininosuccinate synthase family. Type 1 subfamily.</text>
</comment>
<dbReference type="EC" id="6.3.4.5" evidence="3 10"/>
<evidence type="ECO:0000256" key="1">
    <source>
        <dbReference type="ARBA" id="ARBA00004967"/>
    </source>
</evidence>
<evidence type="ECO:0000256" key="3">
    <source>
        <dbReference type="ARBA" id="ARBA00012286"/>
    </source>
</evidence>
<evidence type="ECO:0000256" key="9">
    <source>
        <dbReference type="ARBA" id="ARBA00022840"/>
    </source>
</evidence>
<sequence length="402" mass="44522">MANPKIVLAYSGGLDTSVAIKWLQERGYDVVACCLDVGEGKDLDFVKEKALKVGAIKSYVIDAKEEFANEYALVALQAHTLYEGKYPLVSALSRPLIAKKLVEIAELEGAVAVAHGCTGKGNDQVRFEVSINALNPNLEVVAPVREWSWSREEEIEYAKKHNIPIPIDLDSPFSIDQNLWGRSNECGILEDPWAAPPEEAYELTAALEHTPDVPDIIEIGFEQGVPKTLNGKEYSLASLILELNALAGKHGVGRIDHVENRLVGIKSREVYECPGAITLIKAHKELEDLTLVKEVAHFKPLIEQKLAEVIYNGLWFSPLKDALLAFLKETQKNVTGVVRVKLFKGHAIIEGRKSEFSLYDEKLATYTTEDEFDHQAAVGFISLFGLPTKVYSIVNNQKKVTV</sequence>
<evidence type="ECO:0000259" key="12">
    <source>
        <dbReference type="Pfam" id="PF20979"/>
    </source>
</evidence>
<comment type="caution">
    <text evidence="10">Lacks conserved residue(s) required for the propagation of feature annotation.</text>
</comment>
<dbReference type="CDD" id="cd01999">
    <property type="entry name" value="ASS"/>
    <property type="match status" value="1"/>
</dbReference>
<feature type="binding site" evidence="10">
    <location>
        <begin position="9"/>
        <end position="17"/>
    </location>
    <ligand>
        <name>ATP</name>
        <dbReference type="ChEBI" id="CHEBI:30616"/>
    </ligand>
</feature>